<dbReference type="PANTHER" id="PTHR10815">
    <property type="entry name" value="METHYLATED-DNA--PROTEIN-CYSTEINE METHYLTRANSFERASE"/>
    <property type="match status" value="1"/>
</dbReference>
<dbReference type="Gene3D" id="1.10.10.10">
    <property type="entry name" value="Winged helix-like DNA-binding domain superfamily/Winged helix DNA-binding domain"/>
    <property type="match status" value="1"/>
</dbReference>
<comment type="similarity">
    <text evidence="2">Belongs to the MGMT family.</text>
</comment>
<evidence type="ECO:0000256" key="4">
    <source>
        <dbReference type="ARBA" id="ARBA00022490"/>
    </source>
</evidence>
<accession>A0A3B1BVH7</accession>
<dbReference type="InterPro" id="IPR001497">
    <property type="entry name" value="MethylDNA_cys_MeTrfase_AS"/>
</dbReference>
<dbReference type="GO" id="GO:0006281">
    <property type="term" value="P:DNA repair"/>
    <property type="evidence" value="ECO:0007669"/>
    <property type="project" value="UniProtKB-KW"/>
</dbReference>
<proteinExistence type="inferred from homology"/>
<evidence type="ECO:0000256" key="9">
    <source>
        <dbReference type="ARBA" id="ARBA00049348"/>
    </source>
</evidence>
<evidence type="ECO:0000256" key="8">
    <source>
        <dbReference type="ARBA" id="ARBA00023204"/>
    </source>
</evidence>
<dbReference type="InterPro" id="IPR023546">
    <property type="entry name" value="MGMT"/>
</dbReference>
<dbReference type="InterPro" id="IPR036217">
    <property type="entry name" value="MethylDNA_cys_MeTrfase_DNAb"/>
</dbReference>
<dbReference type="InterPro" id="IPR036631">
    <property type="entry name" value="MGMT_N_sf"/>
</dbReference>
<evidence type="ECO:0000256" key="5">
    <source>
        <dbReference type="ARBA" id="ARBA00022603"/>
    </source>
</evidence>
<dbReference type="PROSITE" id="PS00374">
    <property type="entry name" value="MGMT"/>
    <property type="match status" value="1"/>
</dbReference>
<evidence type="ECO:0000256" key="2">
    <source>
        <dbReference type="ARBA" id="ARBA00008711"/>
    </source>
</evidence>
<dbReference type="InterPro" id="IPR008332">
    <property type="entry name" value="MethylG_MeTrfase_N"/>
</dbReference>
<dbReference type="SUPFAM" id="SSF53155">
    <property type="entry name" value="Methylated DNA-protein cysteine methyltransferase domain"/>
    <property type="match status" value="1"/>
</dbReference>
<evidence type="ECO:0000256" key="6">
    <source>
        <dbReference type="ARBA" id="ARBA00022679"/>
    </source>
</evidence>
<dbReference type="AlphaFoldDB" id="A0A3B1BVH7"/>
<feature type="domain" description="Methylated-DNA-[protein]-cysteine S-methyltransferase DNA binding" evidence="10">
    <location>
        <begin position="67"/>
        <end position="146"/>
    </location>
</feature>
<dbReference type="Pfam" id="PF02870">
    <property type="entry name" value="Methyltransf_1N"/>
    <property type="match status" value="1"/>
</dbReference>
<feature type="domain" description="Methylguanine DNA methyltransferase ribonuclease-like" evidence="11">
    <location>
        <begin position="6"/>
        <end position="62"/>
    </location>
</feature>
<dbReference type="HAMAP" id="MF_00772">
    <property type="entry name" value="OGT"/>
    <property type="match status" value="1"/>
</dbReference>
<dbReference type="PANTHER" id="PTHR10815:SF13">
    <property type="entry name" value="METHYLATED-DNA--PROTEIN-CYSTEINE METHYLTRANSFERASE"/>
    <property type="match status" value="1"/>
</dbReference>
<keyword evidence="7" id="KW-0227">DNA damage</keyword>
<dbReference type="Gene3D" id="3.30.160.70">
    <property type="entry name" value="Methylated DNA-protein cysteine methyltransferase domain"/>
    <property type="match status" value="1"/>
</dbReference>
<sequence>MAQLSFHSPIGDLTISEEDGLLVSLDWGWSPFSTETPFLRSIKNQMDQYFDGKKPDLTPPIKLRGTAFQTAVWQEMLKIPYGETRTYGEIAATIGSHPRPVGAACGLNPIPIIIPCHRIMGKDGKLTGYSGGNGVETKEFLIELERTTFTPQ</sequence>
<dbReference type="EMBL" id="UOFW01000244">
    <property type="protein sequence ID" value="VAX08677.1"/>
    <property type="molecule type" value="Genomic_DNA"/>
</dbReference>
<evidence type="ECO:0000259" key="10">
    <source>
        <dbReference type="Pfam" id="PF01035"/>
    </source>
</evidence>
<protein>
    <recommendedName>
        <fullName evidence="3">methylated-DNA--[protein]-cysteine S-methyltransferase</fullName>
        <ecNumber evidence="3">2.1.1.63</ecNumber>
    </recommendedName>
</protein>
<reference evidence="12" key="1">
    <citation type="submission" date="2018-06" db="EMBL/GenBank/DDBJ databases">
        <authorList>
            <person name="Zhirakovskaya E."/>
        </authorList>
    </citation>
    <scope>NUCLEOTIDE SEQUENCE</scope>
</reference>
<comment type="catalytic activity">
    <reaction evidence="1">
        <text>a 4-O-methyl-thymidine in DNA + L-cysteinyl-[protein] = a thymidine in DNA + S-methyl-L-cysteinyl-[protein]</text>
        <dbReference type="Rhea" id="RHEA:53428"/>
        <dbReference type="Rhea" id="RHEA-COMP:10131"/>
        <dbReference type="Rhea" id="RHEA-COMP:10132"/>
        <dbReference type="Rhea" id="RHEA-COMP:13555"/>
        <dbReference type="Rhea" id="RHEA-COMP:13556"/>
        <dbReference type="ChEBI" id="CHEBI:29950"/>
        <dbReference type="ChEBI" id="CHEBI:82612"/>
        <dbReference type="ChEBI" id="CHEBI:137386"/>
        <dbReference type="ChEBI" id="CHEBI:137387"/>
        <dbReference type="EC" id="2.1.1.63"/>
    </reaction>
</comment>
<dbReference type="FunFam" id="1.10.10.10:FF:000214">
    <property type="entry name" value="Methylated-DNA--protein-cysteine methyltransferase"/>
    <property type="match status" value="1"/>
</dbReference>
<dbReference type="EC" id="2.1.1.63" evidence="3"/>
<organism evidence="12">
    <name type="scientific">hydrothermal vent metagenome</name>
    <dbReference type="NCBI Taxonomy" id="652676"/>
    <lineage>
        <taxon>unclassified sequences</taxon>
        <taxon>metagenomes</taxon>
        <taxon>ecological metagenomes</taxon>
    </lineage>
</organism>
<dbReference type="NCBIfam" id="TIGR00589">
    <property type="entry name" value="ogt"/>
    <property type="match status" value="1"/>
</dbReference>
<gene>
    <name evidence="12" type="ORF">MNBD_ALPHA03-240</name>
</gene>
<keyword evidence="4" id="KW-0963">Cytoplasm</keyword>
<evidence type="ECO:0000313" key="12">
    <source>
        <dbReference type="EMBL" id="VAX08677.1"/>
    </source>
</evidence>
<dbReference type="Pfam" id="PF01035">
    <property type="entry name" value="DNA_binding_1"/>
    <property type="match status" value="1"/>
</dbReference>
<dbReference type="CDD" id="cd06445">
    <property type="entry name" value="ATase"/>
    <property type="match status" value="1"/>
</dbReference>
<keyword evidence="6 12" id="KW-0808">Transferase</keyword>
<evidence type="ECO:0000256" key="3">
    <source>
        <dbReference type="ARBA" id="ARBA00011918"/>
    </source>
</evidence>
<comment type="catalytic activity">
    <reaction evidence="9">
        <text>a 6-O-methyl-2'-deoxyguanosine in DNA + L-cysteinyl-[protein] = S-methyl-L-cysteinyl-[protein] + a 2'-deoxyguanosine in DNA</text>
        <dbReference type="Rhea" id="RHEA:24000"/>
        <dbReference type="Rhea" id="RHEA-COMP:10131"/>
        <dbReference type="Rhea" id="RHEA-COMP:10132"/>
        <dbReference type="Rhea" id="RHEA-COMP:11367"/>
        <dbReference type="Rhea" id="RHEA-COMP:11368"/>
        <dbReference type="ChEBI" id="CHEBI:29950"/>
        <dbReference type="ChEBI" id="CHEBI:82612"/>
        <dbReference type="ChEBI" id="CHEBI:85445"/>
        <dbReference type="ChEBI" id="CHEBI:85448"/>
        <dbReference type="EC" id="2.1.1.63"/>
    </reaction>
</comment>
<keyword evidence="5 12" id="KW-0489">Methyltransferase</keyword>
<evidence type="ECO:0000256" key="7">
    <source>
        <dbReference type="ARBA" id="ARBA00022763"/>
    </source>
</evidence>
<dbReference type="InterPro" id="IPR014048">
    <property type="entry name" value="MethylDNA_cys_MeTrfase_DNA-bd"/>
</dbReference>
<dbReference type="GO" id="GO:0003908">
    <property type="term" value="F:methylated-DNA-[protein]-cysteine S-methyltransferase activity"/>
    <property type="evidence" value="ECO:0007669"/>
    <property type="project" value="UniProtKB-EC"/>
</dbReference>
<evidence type="ECO:0000256" key="1">
    <source>
        <dbReference type="ARBA" id="ARBA00001286"/>
    </source>
</evidence>
<keyword evidence="8" id="KW-0234">DNA repair</keyword>
<dbReference type="SUPFAM" id="SSF46767">
    <property type="entry name" value="Methylated DNA-protein cysteine methyltransferase, C-terminal domain"/>
    <property type="match status" value="1"/>
</dbReference>
<name>A0A3B1BVH7_9ZZZZ</name>
<dbReference type="InterPro" id="IPR036388">
    <property type="entry name" value="WH-like_DNA-bd_sf"/>
</dbReference>
<evidence type="ECO:0000259" key="11">
    <source>
        <dbReference type="Pfam" id="PF02870"/>
    </source>
</evidence>
<dbReference type="GO" id="GO:0032259">
    <property type="term" value="P:methylation"/>
    <property type="evidence" value="ECO:0007669"/>
    <property type="project" value="UniProtKB-KW"/>
</dbReference>